<accession>A0A8T1MN76</accession>
<gene>
    <name evidence="1" type="ORF">CSKR_201184</name>
</gene>
<organism evidence="1 2">
    <name type="scientific">Clonorchis sinensis</name>
    <name type="common">Chinese liver fluke</name>
    <dbReference type="NCBI Taxonomy" id="79923"/>
    <lineage>
        <taxon>Eukaryota</taxon>
        <taxon>Metazoa</taxon>
        <taxon>Spiralia</taxon>
        <taxon>Lophotrochozoa</taxon>
        <taxon>Platyhelminthes</taxon>
        <taxon>Trematoda</taxon>
        <taxon>Digenea</taxon>
        <taxon>Opisthorchiida</taxon>
        <taxon>Opisthorchiata</taxon>
        <taxon>Opisthorchiidae</taxon>
        <taxon>Clonorchis</taxon>
    </lineage>
</organism>
<evidence type="ECO:0000313" key="2">
    <source>
        <dbReference type="Proteomes" id="UP000286415"/>
    </source>
</evidence>
<reference evidence="1 2" key="2">
    <citation type="journal article" date="2021" name="Genomics">
        <title>High-quality reference genome for Clonorchis sinensis.</title>
        <authorList>
            <person name="Young N.D."/>
            <person name="Stroehlein A.J."/>
            <person name="Kinkar L."/>
            <person name="Wang T."/>
            <person name="Sohn W.M."/>
            <person name="Chang B.C.H."/>
            <person name="Kaur P."/>
            <person name="Weisz D."/>
            <person name="Dudchenko O."/>
            <person name="Aiden E.L."/>
            <person name="Korhonen P.K."/>
            <person name="Gasser R.B."/>
        </authorList>
    </citation>
    <scope>NUCLEOTIDE SEQUENCE [LARGE SCALE GENOMIC DNA]</scope>
    <source>
        <strain evidence="1">Cs-k2</strain>
    </source>
</reference>
<protein>
    <submittedName>
        <fullName evidence="1">Uncharacterized protein</fullName>
    </submittedName>
</protein>
<reference evidence="1 2" key="1">
    <citation type="journal article" date="2018" name="Biotechnol. Adv.">
        <title>Improved genomic resources and new bioinformatic workflow for the carcinogenic parasite Clonorchis sinensis: Biotechnological implications.</title>
        <authorList>
            <person name="Wang D."/>
            <person name="Korhonen P.K."/>
            <person name="Gasser R.B."/>
            <person name="Young N.D."/>
        </authorList>
    </citation>
    <scope>NUCLEOTIDE SEQUENCE [LARGE SCALE GENOMIC DNA]</scope>
    <source>
        <strain evidence="1">Cs-k2</strain>
    </source>
</reference>
<dbReference type="AlphaFoldDB" id="A0A8T1MN76"/>
<proteinExistence type="predicted"/>
<comment type="caution">
    <text evidence="1">The sequence shown here is derived from an EMBL/GenBank/DDBJ whole genome shotgun (WGS) entry which is preliminary data.</text>
</comment>
<dbReference type="EMBL" id="NIRI02000042">
    <property type="protein sequence ID" value="KAG5450398.1"/>
    <property type="molecule type" value="Genomic_DNA"/>
</dbReference>
<dbReference type="Proteomes" id="UP000286415">
    <property type="component" value="Unassembled WGS sequence"/>
</dbReference>
<sequence length="110" mass="12195">MDDGMSCHQVVTNVRARSEEPKAIAALRWLDVTLNPLHSPALRRREILTSGNTSSLGFHLFSTETHLKRCCETTKMDSLSFILALTVAAESLIQSVIWCSSVFTLNCQSV</sequence>
<name>A0A8T1MN76_CLOSI</name>
<evidence type="ECO:0000313" key="1">
    <source>
        <dbReference type="EMBL" id="KAG5450398.1"/>
    </source>
</evidence>
<keyword evidence="2" id="KW-1185">Reference proteome</keyword>